<dbReference type="Proteomes" id="UP000663832">
    <property type="component" value="Unassembled WGS sequence"/>
</dbReference>
<evidence type="ECO:0000313" key="5">
    <source>
        <dbReference type="Proteomes" id="UP000663832"/>
    </source>
</evidence>
<dbReference type="EMBL" id="CAJNOI010000002">
    <property type="protein sequence ID" value="CAF0729998.1"/>
    <property type="molecule type" value="Genomic_DNA"/>
</dbReference>
<sequence>MLFSYLPTYILLIMIVIVITANSSSLSQFPGSHHLSCPEEYRELRRRQDEMSFESTTDDNDNDDDDDDINGSETRENVCEQAMTMIVRRHDFVKLDPTILLNYCPHYNERLALAKENNDTLCENKKQQLNMKRKRQQLKKKRDDSNDFDDDDDDDYKRRALLRRELKKRVALRFIRKRKL</sequence>
<evidence type="ECO:0000313" key="4">
    <source>
        <dbReference type="EMBL" id="CAF1090269.1"/>
    </source>
</evidence>
<feature type="compositionally biased region" description="Basic residues" evidence="1">
    <location>
        <begin position="131"/>
        <end position="140"/>
    </location>
</feature>
<feature type="transmembrane region" description="Helical" evidence="2">
    <location>
        <begin position="6"/>
        <end position="26"/>
    </location>
</feature>
<dbReference type="Proteomes" id="UP000663877">
    <property type="component" value="Unassembled WGS sequence"/>
</dbReference>
<gene>
    <name evidence="3" type="ORF">BJG266_LOCUS1117</name>
    <name evidence="4" type="ORF">QVE165_LOCUS19724</name>
</gene>
<feature type="compositionally biased region" description="Acidic residues" evidence="1">
    <location>
        <begin position="56"/>
        <end position="70"/>
    </location>
</feature>
<name>A0A813MXH1_9BILA</name>
<evidence type="ECO:0000256" key="1">
    <source>
        <dbReference type="SAM" id="MobiDB-lite"/>
    </source>
</evidence>
<feature type="region of interest" description="Disordered" evidence="1">
    <location>
        <begin position="126"/>
        <end position="151"/>
    </location>
</feature>
<comment type="caution">
    <text evidence="3">The sequence shown here is derived from an EMBL/GenBank/DDBJ whole genome shotgun (WGS) entry which is preliminary data.</text>
</comment>
<evidence type="ECO:0000313" key="6">
    <source>
        <dbReference type="Proteomes" id="UP000663877"/>
    </source>
</evidence>
<dbReference type="EMBL" id="CAJNOM010000121">
    <property type="protein sequence ID" value="CAF1090269.1"/>
    <property type="molecule type" value="Genomic_DNA"/>
</dbReference>
<accession>A0A813MXH1</accession>
<keyword evidence="5" id="KW-1185">Reference proteome</keyword>
<feature type="region of interest" description="Disordered" evidence="1">
    <location>
        <begin position="46"/>
        <end position="72"/>
    </location>
</feature>
<reference evidence="3" key="1">
    <citation type="submission" date="2021-02" db="EMBL/GenBank/DDBJ databases">
        <authorList>
            <person name="Nowell W R."/>
        </authorList>
    </citation>
    <scope>NUCLEOTIDE SEQUENCE</scope>
</reference>
<proteinExistence type="predicted"/>
<evidence type="ECO:0000313" key="3">
    <source>
        <dbReference type="EMBL" id="CAF0729998.1"/>
    </source>
</evidence>
<dbReference type="AlphaFoldDB" id="A0A813MXH1"/>
<keyword evidence="2" id="KW-0812">Transmembrane</keyword>
<organism evidence="3 6">
    <name type="scientific">Adineta steineri</name>
    <dbReference type="NCBI Taxonomy" id="433720"/>
    <lineage>
        <taxon>Eukaryota</taxon>
        <taxon>Metazoa</taxon>
        <taxon>Spiralia</taxon>
        <taxon>Gnathifera</taxon>
        <taxon>Rotifera</taxon>
        <taxon>Eurotatoria</taxon>
        <taxon>Bdelloidea</taxon>
        <taxon>Adinetida</taxon>
        <taxon>Adinetidae</taxon>
        <taxon>Adineta</taxon>
    </lineage>
</organism>
<keyword evidence="2" id="KW-0472">Membrane</keyword>
<dbReference type="OrthoDB" id="10133051at2759"/>
<evidence type="ECO:0000256" key="2">
    <source>
        <dbReference type="SAM" id="Phobius"/>
    </source>
</evidence>
<keyword evidence="2" id="KW-1133">Transmembrane helix</keyword>
<protein>
    <submittedName>
        <fullName evidence="3">Uncharacterized protein</fullName>
    </submittedName>
</protein>